<dbReference type="Proteomes" id="UP001159427">
    <property type="component" value="Unassembled WGS sequence"/>
</dbReference>
<accession>A0ABN8M291</accession>
<sequence>MERVATCDINEHWTATMRAMKRCNSNIKNYYNEHEDQPLRYLYCKGMKVLMKCAEDVTARFEDTFNCTSEVLQKWVFVSLQYILISKKEHICNYNTTLLRRLVARLGFDNDDRYKNLSIARVVIPGNLLSCAKAIHQKCALKLVSTSENLCKGVEDFVECYHNAVVSFPPPDIVACNFPPGLAVPEISKKFEDLIHNFSNELINGYEMNAGEMCNVDESEIEHSYEH</sequence>
<protein>
    <submittedName>
        <fullName evidence="1">Uncharacterized protein</fullName>
    </submittedName>
</protein>
<comment type="caution">
    <text evidence="1">The sequence shown here is derived from an EMBL/GenBank/DDBJ whole genome shotgun (WGS) entry which is preliminary data.</text>
</comment>
<evidence type="ECO:0000313" key="2">
    <source>
        <dbReference type="Proteomes" id="UP001159427"/>
    </source>
</evidence>
<organism evidence="1 2">
    <name type="scientific">Porites evermanni</name>
    <dbReference type="NCBI Taxonomy" id="104178"/>
    <lineage>
        <taxon>Eukaryota</taxon>
        <taxon>Metazoa</taxon>
        <taxon>Cnidaria</taxon>
        <taxon>Anthozoa</taxon>
        <taxon>Hexacorallia</taxon>
        <taxon>Scleractinia</taxon>
        <taxon>Fungiina</taxon>
        <taxon>Poritidae</taxon>
        <taxon>Porites</taxon>
    </lineage>
</organism>
<dbReference type="EMBL" id="CALNXI010000209">
    <property type="protein sequence ID" value="CAH3022196.1"/>
    <property type="molecule type" value="Genomic_DNA"/>
</dbReference>
<evidence type="ECO:0000313" key="1">
    <source>
        <dbReference type="EMBL" id="CAH3022196.1"/>
    </source>
</evidence>
<reference evidence="1 2" key="1">
    <citation type="submission" date="2022-05" db="EMBL/GenBank/DDBJ databases">
        <authorList>
            <consortium name="Genoscope - CEA"/>
            <person name="William W."/>
        </authorList>
    </citation>
    <scope>NUCLEOTIDE SEQUENCE [LARGE SCALE GENOMIC DNA]</scope>
</reference>
<keyword evidence="2" id="KW-1185">Reference proteome</keyword>
<gene>
    <name evidence="1" type="ORF">PEVE_00014419</name>
</gene>
<proteinExistence type="predicted"/>
<name>A0ABN8M291_9CNID</name>